<evidence type="ECO:0000259" key="3">
    <source>
        <dbReference type="PROSITE" id="PS50157"/>
    </source>
</evidence>
<dbReference type="AlphaFoldDB" id="A0A5M3MJJ5"/>
<evidence type="ECO:0000313" key="4">
    <source>
        <dbReference type="EMBL" id="EIW78805.1"/>
    </source>
</evidence>
<protein>
    <recommendedName>
        <fullName evidence="3">C2H2-type domain-containing protein</fullName>
    </recommendedName>
</protein>
<dbReference type="KEGG" id="cput:CONPUDRAFT_38662"/>
<dbReference type="PROSITE" id="PS00028">
    <property type="entry name" value="ZINC_FINGER_C2H2_1"/>
    <property type="match status" value="1"/>
</dbReference>
<keyword evidence="1" id="KW-0862">Zinc</keyword>
<dbReference type="GeneID" id="19206843"/>
<feature type="domain" description="C2H2-type" evidence="3">
    <location>
        <begin position="46"/>
        <end position="76"/>
    </location>
</feature>
<dbReference type="Gene3D" id="3.30.160.60">
    <property type="entry name" value="Classic Zinc Finger"/>
    <property type="match status" value="1"/>
</dbReference>
<keyword evidence="1" id="KW-0479">Metal-binding</keyword>
<dbReference type="OMA" id="ISIIAVX"/>
<comment type="caution">
    <text evidence="4">The sequence shown here is derived from an EMBL/GenBank/DDBJ whole genome shotgun (WGS) entry which is preliminary data.</text>
</comment>
<sequence>AALPKPVPNLTKRSRGRKVPTSANGKPLPFTRGCKESGGGAGMRAYMCEVDGCHACFVRGEHLKRHIRSIHTHEKRESSFL</sequence>
<evidence type="ECO:0000256" key="1">
    <source>
        <dbReference type="PROSITE-ProRule" id="PRU00042"/>
    </source>
</evidence>
<dbReference type="Proteomes" id="UP000053558">
    <property type="component" value="Unassembled WGS sequence"/>
</dbReference>
<name>A0A5M3MJJ5_CONPW</name>
<reference evidence="5" key="1">
    <citation type="journal article" date="2012" name="Science">
        <title>The Paleozoic origin of enzymatic lignin decomposition reconstructed from 31 fungal genomes.</title>
        <authorList>
            <person name="Floudas D."/>
            <person name="Binder M."/>
            <person name="Riley R."/>
            <person name="Barry K."/>
            <person name="Blanchette R.A."/>
            <person name="Henrissat B."/>
            <person name="Martinez A.T."/>
            <person name="Otillar R."/>
            <person name="Spatafora J.W."/>
            <person name="Yadav J.S."/>
            <person name="Aerts A."/>
            <person name="Benoit I."/>
            <person name="Boyd A."/>
            <person name="Carlson A."/>
            <person name="Copeland A."/>
            <person name="Coutinho P.M."/>
            <person name="de Vries R.P."/>
            <person name="Ferreira P."/>
            <person name="Findley K."/>
            <person name="Foster B."/>
            <person name="Gaskell J."/>
            <person name="Glotzer D."/>
            <person name="Gorecki P."/>
            <person name="Heitman J."/>
            <person name="Hesse C."/>
            <person name="Hori C."/>
            <person name="Igarashi K."/>
            <person name="Jurgens J.A."/>
            <person name="Kallen N."/>
            <person name="Kersten P."/>
            <person name="Kohler A."/>
            <person name="Kuees U."/>
            <person name="Kumar T.K.A."/>
            <person name="Kuo A."/>
            <person name="LaButti K."/>
            <person name="Larrondo L.F."/>
            <person name="Lindquist E."/>
            <person name="Ling A."/>
            <person name="Lombard V."/>
            <person name="Lucas S."/>
            <person name="Lundell T."/>
            <person name="Martin R."/>
            <person name="McLaughlin D.J."/>
            <person name="Morgenstern I."/>
            <person name="Morin E."/>
            <person name="Murat C."/>
            <person name="Nagy L.G."/>
            <person name="Nolan M."/>
            <person name="Ohm R.A."/>
            <person name="Patyshakuliyeva A."/>
            <person name="Rokas A."/>
            <person name="Ruiz-Duenas F.J."/>
            <person name="Sabat G."/>
            <person name="Salamov A."/>
            <person name="Samejima M."/>
            <person name="Schmutz J."/>
            <person name="Slot J.C."/>
            <person name="St John F."/>
            <person name="Stenlid J."/>
            <person name="Sun H."/>
            <person name="Sun S."/>
            <person name="Syed K."/>
            <person name="Tsang A."/>
            <person name="Wiebenga A."/>
            <person name="Young D."/>
            <person name="Pisabarro A."/>
            <person name="Eastwood D.C."/>
            <person name="Martin F."/>
            <person name="Cullen D."/>
            <person name="Grigoriev I.V."/>
            <person name="Hibbett D.S."/>
        </authorList>
    </citation>
    <scope>NUCLEOTIDE SEQUENCE [LARGE SCALE GENOMIC DNA]</scope>
    <source>
        <strain evidence="5">RWD-64-598 SS2</strain>
    </source>
</reference>
<gene>
    <name evidence="4" type="ORF">CONPUDRAFT_38662</name>
</gene>
<evidence type="ECO:0000313" key="5">
    <source>
        <dbReference type="Proteomes" id="UP000053558"/>
    </source>
</evidence>
<dbReference type="RefSeq" id="XP_007770412.1">
    <property type="nucleotide sequence ID" value="XM_007772222.1"/>
</dbReference>
<feature type="region of interest" description="Disordered" evidence="2">
    <location>
        <begin position="1"/>
        <end position="33"/>
    </location>
</feature>
<keyword evidence="1" id="KW-0863">Zinc-finger</keyword>
<dbReference type="OrthoDB" id="6365676at2759"/>
<dbReference type="PROSITE" id="PS50157">
    <property type="entry name" value="ZINC_FINGER_C2H2_2"/>
    <property type="match status" value="1"/>
</dbReference>
<feature type="non-terminal residue" evidence="4">
    <location>
        <position position="81"/>
    </location>
</feature>
<dbReference type="SUPFAM" id="SSF57667">
    <property type="entry name" value="beta-beta-alpha zinc fingers"/>
    <property type="match status" value="1"/>
</dbReference>
<accession>A0A5M3MJJ5</accession>
<dbReference type="InterPro" id="IPR036236">
    <property type="entry name" value="Znf_C2H2_sf"/>
</dbReference>
<keyword evidence="5" id="KW-1185">Reference proteome</keyword>
<dbReference type="EMBL" id="JH711581">
    <property type="protein sequence ID" value="EIW78805.1"/>
    <property type="molecule type" value="Genomic_DNA"/>
</dbReference>
<evidence type="ECO:0000256" key="2">
    <source>
        <dbReference type="SAM" id="MobiDB-lite"/>
    </source>
</evidence>
<proteinExistence type="predicted"/>
<organism evidence="4 5">
    <name type="scientific">Coniophora puteana (strain RWD-64-598)</name>
    <name type="common">Brown rot fungus</name>
    <dbReference type="NCBI Taxonomy" id="741705"/>
    <lineage>
        <taxon>Eukaryota</taxon>
        <taxon>Fungi</taxon>
        <taxon>Dikarya</taxon>
        <taxon>Basidiomycota</taxon>
        <taxon>Agaricomycotina</taxon>
        <taxon>Agaricomycetes</taxon>
        <taxon>Agaricomycetidae</taxon>
        <taxon>Boletales</taxon>
        <taxon>Coniophorineae</taxon>
        <taxon>Coniophoraceae</taxon>
        <taxon>Coniophora</taxon>
    </lineage>
</organism>
<feature type="non-terminal residue" evidence="4">
    <location>
        <position position="1"/>
    </location>
</feature>
<dbReference type="InterPro" id="IPR013087">
    <property type="entry name" value="Znf_C2H2_type"/>
</dbReference>
<dbReference type="GO" id="GO:0008270">
    <property type="term" value="F:zinc ion binding"/>
    <property type="evidence" value="ECO:0007669"/>
    <property type="project" value="UniProtKB-KW"/>
</dbReference>